<dbReference type="AlphaFoldDB" id="A0A327WBX6"/>
<gene>
    <name evidence="3" type="ORF">CLV59_10191</name>
</gene>
<dbReference type="InterPro" id="IPR011006">
    <property type="entry name" value="CheY-like_superfamily"/>
</dbReference>
<dbReference type="InterPro" id="IPR039420">
    <property type="entry name" value="WalR-like"/>
</dbReference>
<dbReference type="PRINTS" id="PR00038">
    <property type="entry name" value="HTHLUXR"/>
</dbReference>
<dbReference type="Pfam" id="PF00196">
    <property type="entry name" value="GerE"/>
    <property type="match status" value="1"/>
</dbReference>
<sequence length="203" mass="22776">MKKVGPISAGHWGESNVFEVGELHRETTDTLQQLAKDICNLVFMDVDIPGLTSIEAASIVKAAYPEINVILLTIREDSKTVSQVQVPEEGIHLDKIPPVTLSEFLSRVYETALHSNQLAVDKVLAFFRERPAVQSVQQDTYGLSPREKEILRCLVDGDTYKQISEHCHISVGTVRSHIMNIYRKLEVNSRSNAIVKAMKEHLI</sequence>
<comment type="caution">
    <text evidence="3">The sequence shown here is derived from an EMBL/GenBank/DDBJ whole genome shotgun (WGS) entry which is preliminary data.</text>
</comment>
<dbReference type="Proteomes" id="UP000249819">
    <property type="component" value="Unassembled WGS sequence"/>
</dbReference>
<accession>A0A327WBX6</accession>
<dbReference type="RefSeq" id="WP_111590043.1">
    <property type="nucleotide sequence ID" value="NZ_QLMA01000001.1"/>
</dbReference>
<dbReference type="SUPFAM" id="SSF46894">
    <property type="entry name" value="C-terminal effector domain of the bipartite response regulators"/>
    <property type="match status" value="1"/>
</dbReference>
<dbReference type="CDD" id="cd06170">
    <property type="entry name" value="LuxR_C_like"/>
    <property type="match status" value="1"/>
</dbReference>
<evidence type="ECO:0000313" key="3">
    <source>
        <dbReference type="EMBL" id="RAJ87342.1"/>
    </source>
</evidence>
<evidence type="ECO:0000256" key="1">
    <source>
        <dbReference type="ARBA" id="ARBA00023125"/>
    </source>
</evidence>
<keyword evidence="4" id="KW-1185">Reference proteome</keyword>
<dbReference type="GO" id="GO:0003677">
    <property type="term" value="F:DNA binding"/>
    <property type="evidence" value="ECO:0007669"/>
    <property type="project" value="UniProtKB-KW"/>
</dbReference>
<dbReference type="GO" id="GO:0006355">
    <property type="term" value="P:regulation of DNA-templated transcription"/>
    <property type="evidence" value="ECO:0007669"/>
    <property type="project" value="InterPro"/>
</dbReference>
<evidence type="ECO:0000259" key="2">
    <source>
        <dbReference type="PROSITE" id="PS50043"/>
    </source>
</evidence>
<dbReference type="EMBL" id="QLMA01000001">
    <property type="protein sequence ID" value="RAJ87342.1"/>
    <property type="molecule type" value="Genomic_DNA"/>
</dbReference>
<dbReference type="PROSITE" id="PS00622">
    <property type="entry name" value="HTH_LUXR_1"/>
    <property type="match status" value="1"/>
</dbReference>
<dbReference type="OrthoDB" id="9797341at2"/>
<feature type="domain" description="HTH luxR-type" evidence="2">
    <location>
        <begin position="136"/>
        <end position="201"/>
    </location>
</feature>
<dbReference type="SMART" id="SM00421">
    <property type="entry name" value="HTH_LUXR"/>
    <property type="match status" value="1"/>
</dbReference>
<keyword evidence="1 3" id="KW-0238">DNA-binding</keyword>
<dbReference type="InterPro" id="IPR000792">
    <property type="entry name" value="Tscrpt_reg_LuxR_C"/>
</dbReference>
<reference evidence="3 4" key="1">
    <citation type="submission" date="2018-06" db="EMBL/GenBank/DDBJ databases">
        <title>Genomic Encyclopedia of Archaeal and Bacterial Type Strains, Phase II (KMG-II): from individual species to whole genera.</title>
        <authorList>
            <person name="Goeker M."/>
        </authorList>
    </citation>
    <scope>NUCLEOTIDE SEQUENCE [LARGE SCALE GENOMIC DNA]</scope>
    <source>
        <strain evidence="3 4">DSM 29821</strain>
    </source>
</reference>
<name>A0A327WBX6_9BACT</name>
<dbReference type="Gene3D" id="3.40.50.2300">
    <property type="match status" value="1"/>
</dbReference>
<dbReference type="PROSITE" id="PS50043">
    <property type="entry name" value="HTH_LUXR_2"/>
    <property type="match status" value="1"/>
</dbReference>
<dbReference type="SUPFAM" id="SSF52172">
    <property type="entry name" value="CheY-like"/>
    <property type="match status" value="1"/>
</dbReference>
<dbReference type="Gene3D" id="1.10.10.10">
    <property type="entry name" value="Winged helix-like DNA-binding domain superfamily/Winged helix DNA-binding domain"/>
    <property type="match status" value="1"/>
</dbReference>
<dbReference type="InterPro" id="IPR016032">
    <property type="entry name" value="Sig_transdc_resp-reg_C-effctor"/>
</dbReference>
<dbReference type="PANTHER" id="PTHR43214">
    <property type="entry name" value="TWO-COMPONENT RESPONSE REGULATOR"/>
    <property type="match status" value="1"/>
</dbReference>
<dbReference type="InterPro" id="IPR036388">
    <property type="entry name" value="WH-like_DNA-bd_sf"/>
</dbReference>
<organism evidence="3 4">
    <name type="scientific">Chitinophaga dinghuensis</name>
    <dbReference type="NCBI Taxonomy" id="1539050"/>
    <lineage>
        <taxon>Bacteria</taxon>
        <taxon>Pseudomonadati</taxon>
        <taxon>Bacteroidota</taxon>
        <taxon>Chitinophagia</taxon>
        <taxon>Chitinophagales</taxon>
        <taxon>Chitinophagaceae</taxon>
        <taxon>Chitinophaga</taxon>
    </lineage>
</organism>
<evidence type="ECO:0000313" key="4">
    <source>
        <dbReference type="Proteomes" id="UP000249819"/>
    </source>
</evidence>
<proteinExistence type="predicted"/>
<protein>
    <submittedName>
        <fullName evidence="3">DNA-binding NarL/FixJ family response regulator</fullName>
    </submittedName>
</protein>